<evidence type="ECO:0000256" key="5">
    <source>
        <dbReference type="PIRSR" id="PIRSR031051-1"/>
    </source>
</evidence>
<evidence type="ECO:0000256" key="7">
    <source>
        <dbReference type="PIRSR" id="PIRSR031051-3"/>
    </source>
</evidence>
<dbReference type="AlphaFoldDB" id="A0A438J8W1"/>
<dbReference type="InterPro" id="IPR006384">
    <property type="entry name" value="HAD_hydro_PyrdxlP_Pase-like"/>
</dbReference>
<keyword evidence="2 7" id="KW-0479">Metal-binding</keyword>
<protein>
    <submittedName>
        <fullName evidence="9">Thiamine phosphate phosphatase-like protein</fullName>
    </submittedName>
</protein>
<evidence type="ECO:0000256" key="4">
    <source>
        <dbReference type="ARBA" id="ARBA00022842"/>
    </source>
</evidence>
<keyword evidence="3" id="KW-0378">Hydrolase</keyword>
<feature type="binding site" evidence="7">
    <location>
        <position position="192"/>
    </location>
    <ligand>
        <name>Mg(2+)</name>
        <dbReference type="ChEBI" id="CHEBI:18420"/>
    </ligand>
</feature>
<keyword evidence="4 7" id="KW-0460">Magnesium</keyword>
<gene>
    <name evidence="9" type="primary">VvCHDp000661_1</name>
    <name evidence="9" type="ORF">CK203_013707</name>
</gene>
<comment type="caution">
    <text evidence="9">The sequence shown here is derived from an EMBL/GenBank/DDBJ whole genome shotgun (WGS) entry which is preliminary data.</text>
</comment>
<organism evidence="9 10">
    <name type="scientific">Vitis vinifera</name>
    <name type="common">Grape</name>
    <dbReference type="NCBI Taxonomy" id="29760"/>
    <lineage>
        <taxon>Eukaryota</taxon>
        <taxon>Viridiplantae</taxon>
        <taxon>Streptophyta</taxon>
        <taxon>Embryophyta</taxon>
        <taxon>Tracheophyta</taxon>
        <taxon>Spermatophyta</taxon>
        <taxon>Magnoliopsida</taxon>
        <taxon>eudicotyledons</taxon>
        <taxon>Gunneridae</taxon>
        <taxon>Pentapetalae</taxon>
        <taxon>rosids</taxon>
        <taxon>Vitales</taxon>
        <taxon>Vitaceae</taxon>
        <taxon>Viteae</taxon>
        <taxon>Vitis</taxon>
    </lineage>
</organism>
<dbReference type="NCBIfam" id="TIGR01488">
    <property type="entry name" value="HAD-SF-IB"/>
    <property type="match status" value="1"/>
</dbReference>
<evidence type="ECO:0000313" key="9">
    <source>
        <dbReference type="EMBL" id="RVX05390.1"/>
    </source>
</evidence>
<dbReference type="InterPro" id="IPR016965">
    <property type="entry name" value="Pase_PHOSPHO-typ"/>
</dbReference>
<proteinExistence type="predicted"/>
<accession>A0A438J8W1</accession>
<dbReference type="PANTHER" id="PTHR20889:SF16">
    <property type="entry name" value="INORGANIC PYROPHOSPHATASE 2-LIKE"/>
    <property type="match status" value="1"/>
</dbReference>
<evidence type="ECO:0000256" key="8">
    <source>
        <dbReference type="SAM" id="MobiDB-lite"/>
    </source>
</evidence>
<evidence type="ECO:0000256" key="2">
    <source>
        <dbReference type="ARBA" id="ARBA00022723"/>
    </source>
</evidence>
<feature type="active site" description="Nucleophile" evidence="5">
    <location>
        <position position="9"/>
    </location>
</feature>
<dbReference type="Pfam" id="PF06888">
    <property type="entry name" value="Put_Phosphatase"/>
    <property type="match status" value="1"/>
</dbReference>
<dbReference type="NCBIfam" id="TIGR01489">
    <property type="entry name" value="DKMTPPase-SF"/>
    <property type="match status" value="1"/>
</dbReference>
<evidence type="ECO:0000313" key="10">
    <source>
        <dbReference type="Proteomes" id="UP000288805"/>
    </source>
</evidence>
<dbReference type="GO" id="GO:0046872">
    <property type="term" value="F:metal ion binding"/>
    <property type="evidence" value="ECO:0007669"/>
    <property type="project" value="UniProtKB-KW"/>
</dbReference>
<dbReference type="Proteomes" id="UP000288805">
    <property type="component" value="Unassembled WGS sequence"/>
</dbReference>
<dbReference type="SUPFAM" id="SSF56784">
    <property type="entry name" value="HAD-like"/>
    <property type="match status" value="1"/>
</dbReference>
<dbReference type="Gene3D" id="3.40.50.1000">
    <property type="entry name" value="HAD superfamily/HAD-like"/>
    <property type="match status" value="1"/>
</dbReference>
<evidence type="ECO:0000256" key="1">
    <source>
        <dbReference type="ARBA" id="ARBA00001946"/>
    </source>
</evidence>
<feature type="active site" description="Proton donor" evidence="5">
    <location>
        <position position="11"/>
    </location>
</feature>
<dbReference type="InterPro" id="IPR023214">
    <property type="entry name" value="HAD_sf"/>
</dbReference>
<evidence type="ECO:0000256" key="3">
    <source>
        <dbReference type="ARBA" id="ARBA00022801"/>
    </source>
</evidence>
<dbReference type="EMBL" id="QGNW01000056">
    <property type="protein sequence ID" value="RVX05390.1"/>
    <property type="molecule type" value="Genomic_DNA"/>
</dbReference>
<dbReference type="GO" id="GO:0016791">
    <property type="term" value="F:phosphatase activity"/>
    <property type="evidence" value="ECO:0007669"/>
    <property type="project" value="InterPro"/>
</dbReference>
<feature type="region of interest" description="Disordered" evidence="8">
    <location>
        <begin position="260"/>
        <end position="281"/>
    </location>
</feature>
<dbReference type="PIRSF" id="PIRSF031051">
    <property type="entry name" value="PyrdxlP_Pase_PHOSPHO2"/>
    <property type="match status" value="1"/>
</dbReference>
<feature type="compositionally biased region" description="Low complexity" evidence="8">
    <location>
        <begin position="262"/>
        <end position="274"/>
    </location>
</feature>
<dbReference type="InterPro" id="IPR036412">
    <property type="entry name" value="HAD-like_sf"/>
</dbReference>
<feature type="binding site" evidence="7">
    <location>
        <position position="9"/>
    </location>
    <ligand>
        <name>Mg(2+)</name>
        <dbReference type="ChEBI" id="CHEBI:18420"/>
    </ligand>
</feature>
<reference evidence="9 10" key="1">
    <citation type="journal article" date="2018" name="PLoS Genet.">
        <title>Population sequencing reveals clonal diversity and ancestral inbreeding in the grapevine cultivar Chardonnay.</title>
        <authorList>
            <person name="Roach M.J."/>
            <person name="Johnson D.L."/>
            <person name="Bohlmann J."/>
            <person name="van Vuuren H.J."/>
            <person name="Jones S.J."/>
            <person name="Pretorius I.S."/>
            <person name="Schmidt S.A."/>
            <person name="Borneman A.R."/>
        </authorList>
    </citation>
    <scope>NUCLEOTIDE SEQUENCE [LARGE SCALE GENOMIC DNA]</scope>
    <source>
        <strain evidence="10">cv. Chardonnay</strain>
        <tissue evidence="9">Leaf</tissue>
    </source>
</reference>
<dbReference type="PANTHER" id="PTHR20889">
    <property type="entry name" value="PHOSPHATASE, ORPHAN 1, 2"/>
    <property type="match status" value="1"/>
</dbReference>
<feature type="binding site" evidence="7">
    <location>
        <position position="11"/>
    </location>
    <ligand>
        <name>Mg(2+)</name>
        <dbReference type="ChEBI" id="CHEBI:18420"/>
    </ligand>
</feature>
<evidence type="ECO:0000256" key="6">
    <source>
        <dbReference type="PIRSR" id="PIRSR031051-2"/>
    </source>
</evidence>
<feature type="binding site" evidence="6">
    <location>
        <position position="95"/>
    </location>
    <ligand>
        <name>substrate</name>
    </ligand>
</feature>
<name>A0A438J8W1_VITVI</name>
<feature type="binding site" evidence="6">
    <location>
        <position position="20"/>
    </location>
    <ligand>
        <name>substrate</name>
    </ligand>
</feature>
<comment type="cofactor">
    <cofactor evidence="1 7">
        <name>Mg(2+)</name>
        <dbReference type="ChEBI" id="CHEBI:18420"/>
    </cofactor>
</comment>
<sequence>MTGIVVLFDFDLTIIDGDSDKWVVVEMGLTQSFQQLRSILPWNTLMDRMLHELHSQGRTIEEIEKCLKRVPMNPRIAAAIKAAHDFGCDLKVVSDANNFYIETILKHHGLLGFFSEIYTNPTSVDEVGRLRIFPYRDFTLAPHGCSLCSYNMCKFLGMPCIFKVCGDVGLVIEQIRAAASENGKKRFIYVGDGKGDFCPSLKLGHGDYVMPRKNYPLWNLICGDPMHIKAQVLEWSDGEELEKVLLHLIDTISIEENISNGTSTQSKSSQSQVSENAGTHP</sequence>